<protein>
    <submittedName>
        <fullName evidence="1">Uncharacterized protein</fullName>
    </submittedName>
</protein>
<dbReference type="RefSeq" id="YP_009800889.1">
    <property type="nucleotide sequence ID" value="NC_047960.1"/>
</dbReference>
<sequence length="112" mass="12583">MKKIIAAIMFTASFNAMAFNANIGYPVDASRLSLNGSTHATINCAEKTVTINQSDNVIFDKHLRKNVHVMCYKDSGVYNTVFHWNKGKMGYDDLIATQTSRKMKDDNKVTIM</sequence>
<reference evidence="1" key="1">
    <citation type="submission" date="2018-03" db="EMBL/GenBank/DDBJ databases">
        <title>Complete genome sequence analysis of Enterobacteria phage IME347.</title>
        <authorList>
            <person name="Li P."/>
            <person name="Wang J."/>
            <person name="Tong Y."/>
        </authorList>
    </citation>
    <scope>NUCLEOTIDE SEQUENCE [LARGE SCALE GENOMIC DNA]</scope>
</reference>
<dbReference type="Proteomes" id="UP000247217">
    <property type="component" value="Segment"/>
</dbReference>
<dbReference type="GeneID" id="54991394"/>
<dbReference type="EMBL" id="MH051918">
    <property type="protein sequence ID" value="AWD92253.1"/>
    <property type="molecule type" value="Genomic_DNA"/>
</dbReference>
<keyword evidence="2" id="KW-1185">Reference proteome</keyword>
<accession>A0A2S1GS98</accession>
<proteinExistence type="predicted"/>
<evidence type="ECO:0000313" key="1">
    <source>
        <dbReference type="EMBL" id="AWD92253.1"/>
    </source>
</evidence>
<dbReference type="KEGG" id="vg:54991394"/>
<evidence type="ECO:0000313" key="2">
    <source>
        <dbReference type="Proteomes" id="UP000247217"/>
    </source>
</evidence>
<name>A0A2S1GS98_9CAUD</name>
<organism evidence="1">
    <name type="scientific">Escherichia phage vB_EcoS_IME347</name>
    <dbReference type="NCBI Taxonomy" id="2496546"/>
    <lineage>
        <taxon>Viruses</taxon>
        <taxon>Duplodnaviria</taxon>
        <taxon>Heunggongvirae</taxon>
        <taxon>Uroviricota</taxon>
        <taxon>Caudoviricetes</taxon>
        <taxon>Drexlerviridae</taxon>
        <taxon>Tunavirinae</taxon>
        <taxon>Badaguanvirus</taxon>
        <taxon>Badaguanvirus IME347</taxon>
    </lineage>
</organism>